<dbReference type="Proteomes" id="UP000469452">
    <property type="component" value="Unassembled WGS sequence"/>
</dbReference>
<sequence length="362" mass="38866">MIGDRRQGPNECYDTGNSPVSILPLPLTPALPDDADVATHPSTGGDWSPPGPQRLQVSEPTYLPGPVAPSRTTQLPPSMPPTPSSLPVEFEYGNLDLPVASADLEFQPISNRDLGNSEFNQPIRNFHVGRLQPIGDQNAAIIPGISPLANATEVQPTPPVLSGPAASSGANRSPLDYTKVIRGFSAAAKQHTKAAFVPPPADAIEAILLELSKPKKDRVDILAKIDLARPYTPKVAIARFTVDTGDALATQSHKAIIMSSLFASAQTDTAKLLLSEFVQVTGGIMEHPLDSLCFMDITGIRDNFDATQFYRKLTELGVDVVYHSHRAVIPGTGCHTNTWRVYFTDAAIPAQLQINGEPMNQI</sequence>
<feature type="region of interest" description="Disordered" evidence="1">
    <location>
        <begin position="1"/>
        <end position="83"/>
    </location>
</feature>
<organism evidence="2 3">
    <name type="scientific">Aphanomyces astaci</name>
    <name type="common">Crayfish plague agent</name>
    <dbReference type="NCBI Taxonomy" id="112090"/>
    <lineage>
        <taxon>Eukaryota</taxon>
        <taxon>Sar</taxon>
        <taxon>Stramenopiles</taxon>
        <taxon>Oomycota</taxon>
        <taxon>Saprolegniomycetes</taxon>
        <taxon>Saprolegniales</taxon>
        <taxon>Verrucalvaceae</taxon>
        <taxon>Aphanomyces</taxon>
    </lineage>
</organism>
<proteinExistence type="predicted"/>
<evidence type="ECO:0000256" key="1">
    <source>
        <dbReference type="SAM" id="MobiDB-lite"/>
    </source>
</evidence>
<feature type="compositionally biased region" description="Low complexity" evidence="1">
    <location>
        <begin position="23"/>
        <end position="32"/>
    </location>
</feature>
<dbReference type="EMBL" id="VJMI01014981">
    <property type="protein sequence ID" value="KAF0734584.1"/>
    <property type="molecule type" value="Genomic_DNA"/>
</dbReference>
<comment type="caution">
    <text evidence="2">The sequence shown here is derived from an EMBL/GenBank/DDBJ whole genome shotgun (WGS) entry which is preliminary data.</text>
</comment>
<dbReference type="VEuPathDB" id="FungiDB:H257_16162"/>
<dbReference type="AlphaFoldDB" id="A0A6A5A5K4"/>
<name>A0A6A5A5K4_APHAT</name>
<accession>A0A6A5A5K4</accession>
<protein>
    <submittedName>
        <fullName evidence="2">Uncharacterized protein</fullName>
    </submittedName>
</protein>
<dbReference type="VEuPathDB" id="FungiDB:H257_05838"/>
<evidence type="ECO:0000313" key="2">
    <source>
        <dbReference type="EMBL" id="KAF0734584.1"/>
    </source>
</evidence>
<reference evidence="2 3" key="1">
    <citation type="submission" date="2019-06" db="EMBL/GenBank/DDBJ databases">
        <title>Genomics analysis of Aphanomyces spp. identifies a new class of oomycete effector associated with host adaptation.</title>
        <authorList>
            <person name="Gaulin E."/>
        </authorList>
    </citation>
    <scope>NUCLEOTIDE SEQUENCE [LARGE SCALE GENOMIC DNA]</scope>
    <source>
        <strain evidence="2 3">E</strain>
    </source>
</reference>
<gene>
    <name evidence="2" type="ORF">AaE_009135</name>
</gene>
<evidence type="ECO:0000313" key="3">
    <source>
        <dbReference type="Proteomes" id="UP000469452"/>
    </source>
</evidence>